<dbReference type="GO" id="GO:0003676">
    <property type="term" value="F:nucleic acid binding"/>
    <property type="evidence" value="ECO:0007669"/>
    <property type="project" value="InterPro"/>
</dbReference>
<evidence type="ECO:0000313" key="2">
    <source>
        <dbReference type="EMBL" id="AWM32574.1"/>
    </source>
</evidence>
<dbReference type="Proteomes" id="UP000245999">
    <property type="component" value="Chromosome"/>
</dbReference>
<sequence length="246" mass="26647">MAGLPAPGARCHAGRIVHLAGRHWWSGREPIDLVASRAGAGLAAKKKSVHAAERDTQRVVALRRAFVEAVQAADFTCLKFVDETSTNLTYCRRYARAEGGQRAHQATPLHGGPNVTLVAALTPTGLQAAMTLSGAVNGDVFAAYLDQVLGPTLVPGDVVVLDNLPAHKVAGLAQLVEARGARLLYLPPYSPDFNPIELAFSKLKTWLRRAQARTREALEGVIQTATEWISEQDARNWFDHCGYHVQ</sequence>
<dbReference type="KEGG" id="hnv:DDQ68_19580"/>
<evidence type="ECO:0000259" key="1">
    <source>
        <dbReference type="Pfam" id="PF13358"/>
    </source>
</evidence>
<dbReference type="NCBIfam" id="NF033545">
    <property type="entry name" value="transpos_IS630"/>
    <property type="match status" value="1"/>
</dbReference>
<dbReference type="Pfam" id="PF13358">
    <property type="entry name" value="DDE_3"/>
    <property type="match status" value="1"/>
</dbReference>
<dbReference type="InterPro" id="IPR036397">
    <property type="entry name" value="RNaseH_sf"/>
</dbReference>
<proteinExistence type="predicted"/>
<dbReference type="PANTHER" id="PTHR46564">
    <property type="entry name" value="TRANSPOSASE"/>
    <property type="match status" value="1"/>
</dbReference>
<dbReference type="EMBL" id="CP029145">
    <property type="protein sequence ID" value="AWM32574.1"/>
    <property type="molecule type" value="Genomic_DNA"/>
</dbReference>
<reference evidence="3" key="2">
    <citation type="submission" date="2024-08" db="EMBL/GenBank/DDBJ databases">
        <title>Complete genome of Antarctic heterotrophic bacterium Hymenobacter nivis.</title>
        <authorList>
            <person name="Terashima M."/>
        </authorList>
    </citation>
    <scope>NUCLEOTIDE SEQUENCE</scope>
    <source>
        <strain evidence="3">NBRC 111535</strain>
    </source>
</reference>
<protein>
    <submittedName>
        <fullName evidence="3">IS630 family transposase</fullName>
    </submittedName>
</protein>
<evidence type="ECO:0000313" key="4">
    <source>
        <dbReference type="Proteomes" id="UP000245999"/>
    </source>
</evidence>
<dbReference type="EMBL" id="CP029145">
    <property type="protein sequence ID" value="AWM34782.1"/>
    <property type="molecule type" value="Genomic_DNA"/>
</dbReference>
<evidence type="ECO:0000313" key="3">
    <source>
        <dbReference type="EMBL" id="AWM34782.1"/>
    </source>
</evidence>
<organism evidence="3 4">
    <name type="scientific">Hymenobacter nivis</name>
    <dbReference type="NCBI Taxonomy" id="1850093"/>
    <lineage>
        <taxon>Bacteria</taxon>
        <taxon>Pseudomonadati</taxon>
        <taxon>Bacteroidota</taxon>
        <taxon>Cytophagia</taxon>
        <taxon>Cytophagales</taxon>
        <taxon>Hymenobacteraceae</taxon>
        <taxon>Hymenobacter</taxon>
    </lineage>
</organism>
<reference evidence="4" key="1">
    <citation type="submission" date="2018-04" db="EMBL/GenBank/DDBJ databases">
        <title>Complete genome of Antarctic heterotrophic bacterium Hymenobacter nivis.</title>
        <authorList>
            <person name="Terashima M."/>
        </authorList>
    </citation>
    <scope>NUCLEOTIDE SEQUENCE [LARGE SCALE GENOMIC DNA]</scope>
    <source>
        <strain evidence="2 4">NBRC 111535</strain>
    </source>
</reference>
<gene>
    <name evidence="2" type="ORF">DDQ68_07100</name>
    <name evidence="3" type="ORF">DDQ68_19580</name>
</gene>
<accession>A0A2Z3GRP7</accession>
<dbReference type="InterPro" id="IPR038717">
    <property type="entry name" value="Tc1-like_DDE_dom"/>
</dbReference>
<dbReference type="AlphaFoldDB" id="A0A2Z3GRP7"/>
<dbReference type="OrthoDB" id="129174at2"/>
<keyword evidence="4" id="KW-1185">Reference proteome</keyword>
<dbReference type="KEGG" id="hnv:DDQ68_07100"/>
<dbReference type="Gene3D" id="3.30.420.10">
    <property type="entry name" value="Ribonuclease H-like superfamily/Ribonuclease H"/>
    <property type="match status" value="1"/>
</dbReference>
<name>A0A2Z3GRP7_9BACT</name>
<feature type="domain" description="Tc1-like transposase DDE" evidence="1">
    <location>
        <begin position="80"/>
        <end position="218"/>
    </location>
</feature>
<dbReference type="InterPro" id="IPR047655">
    <property type="entry name" value="Transpos_IS630-like"/>
</dbReference>
<dbReference type="PANTHER" id="PTHR46564:SF1">
    <property type="entry name" value="TRANSPOSASE"/>
    <property type="match status" value="1"/>
</dbReference>